<organism evidence="22 23">
    <name type="scientific">Channa striata</name>
    <name type="common">Snakehead murrel</name>
    <name type="synonym">Ophicephalus striatus</name>
    <dbReference type="NCBI Taxonomy" id="64152"/>
    <lineage>
        <taxon>Eukaryota</taxon>
        <taxon>Metazoa</taxon>
        <taxon>Chordata</taxon>
        <taxon>Craniata</taxon>
        <taxon>Vertebrata</taxon>
        <taxon>Euteleostomi</taxon>
        <taxon>Actinopterygii</taxon>
        <taxon>Neopterygii</taxon>
        <taxon>Teleostei</taxon>
        <taxon>Neoteleostei</taxon>
        <taxon>Acanthomorphata</taxon>
        <taxon>Anabantaria</taxon>
        <taxon>Anabantiformes</taxon>
        <taxon>Channoidei</taxon>
        <taxon>Channidae</taxon>
        <taxon>Channa</taxon>
    </lineage>
</organism>
<dbReference type="InterPro" id="IPR050971">
    <property type="entry name" value="Cadherin-domain_protein"/>
</dbReference>
<evidence type="ECO:0000256" key="8">
    <source>
        <dbReference type="ARBA" id="ARBA00022737"/>
    </source>
</evidence>
<gene>
    <name evidence="22" type="ORF">Q5P01_016530</name>
</gene>
<dbReference type="AlphaFoldDB" id="A0AA88MGC8"/>
<reference evidence="22" key="1">
    <citation type="submission" date="2023-07" db="EMBL/GenBank/DDBJ databases">
        <title>Chromosome-level Genome Assembly of Striped Snakehead (Channa striata).</title>
        <authorList>
            <person name="Liu H."/>
        </authorList>
    </citation>
    <scope>NUCLEOTIDE SEQUENCE</scope>
    <source>
        <strain evidence="22">Gz</strain>
        <tissue evidence="22">Muscle</tissue>
    </source>
</reference>
<dbReference type="Pfam" id="PF01049">
    <property type="entry name" value="CADH_Y-type_LIR"/>
    <property type="match status" value="1"/>
</dbReference>
<dbReference type="CDD" id="cd11304">
    <property type="entry name" value="Cadherin_repeat"/>
    <property type="match status" value="4"/>
</dbReference>
<dbReference type="Gene3D" id="2.60.40.60">
    <property type="entry name" value="Cadherins"/>
    <property type="match status" value="5"/>
</dbReference>
<comment type="function">
    <text evidence="17">A component of desmosome cell-cell junctions which are required for positive regulation of cellular adhesion. Involved in the interaction of plaque proteins and intermediate filaments mediating cell-cell adhesion.</text>
</comment>
<evidence type="ECO:0000256" key="17">
    <source>
        <dbReference type="RuleBase" id="RU004358"/>
    </source>
</evidence>
<protein>
    <recommendedName>
        <fullName evidence="21">Cadherin domain-containing protein</fullName>
    </recommendedName>
</protein>
<keyword evidence="3" id="KW-1003">Cell membrane</keyword>
<keyword evidence="4" id="KW-0165">Cleavage on pair of basic residues</keyword>
<dbReference type="FunFam" id="4.10.900.10:FF:000003">
    <property type="entry name" value="Desmoglein 1"/>
    <property type="match status" value="1"/>
</dbReference>
<dbReference type="SMART" id="SM00112">
    <property type="entry name" value="CA"/>
    <property type="match status" value="4"/>
</dbReference>
<dbReference type="SUPFAM" id="SSF49313">
    <property type="entry name" value="Cadherin-like"/>
    <property type="match status" value="5"/>
</dbReference>
<proteinExistence type="predicted"/>
<dbReference type="Gene3D" id="4.10.900.10">
    <property type="entry name" value="TCF3-CBD (Catenin binding domain)"/>
    <property type="match status" value="1"/>
</dbReference>
<evidence type="ECO:0000256" key="1">
    <source>
        <dbReference type="ARBA" id="ARBA00004251"/>
    </source>
</evidence>
<keyword evidence="6" id="KW-0479">Metal-binding</keyword>
<evidence type="ECO:0000256" key="4">
    <source>
        <dbReference type="ARBA" id="ARBA00022685"/>
    </source>
</evidence>
<evidence type="ECO:0000313" key="22">
    <source>
        <dbReference type="EMBL" id="KAK2836046.1"/>
    </source>
</evidence>
<evidence type="ECO:0000256" key="10">
    <source>
        <dbReference type="ARBA" id="ARBA00022889"/>
    </source>
</evidence>
<evidence type="ECO:0000256" key="18">
    <source>
        <dbReference type="SAM" id="MobiDB-lite"/>
    </source>
</evidence>
<keyword evidence="9 15" id="KW-0106">Calcium</keyword>
<dbReference type="PRINTS" id="PR00205">
    <property type="entry name" value="CADHERIN"/>
</dbReference>
<dbReference type="PRINTS" id="PR01819">
    <property type="entry name" value="DESMOGLEIN"/>
</dbReference>
<comment type="caution">
    <text evidence="22">The sequence shown here is derived from an EMBL/GenBank/DDBJ whole genome shotgun (WGS) entry which is preliminary data.</text>
</comment>
<evidence type="ECO:0000256" key="3">
    <source>
        <dbReference type="ARBA" id="ARBA00022475"/>
    </source>
</evidence>
<dbReference type="Pfam" id="PF00028">
    <property type="entry name" value="Cadherin"/>
    <property type="match status" value="4"/>
</dbReference>
<evidence type="ECO:0000256" key="5">
    <source>
        <dbReference type="ARBA" id="ARBA00022692"/>
    </source>
</evidence>
<keyword evidence="14" id="KW-0325">Glycoprotein</keyword>
<keyword evidence="12 19" id="KW-1133">Transmembrane helix</keyword>
<evidence type="ECO:0000256" key="20">
    <source>
        <dbReference type="SAM" id="SignalP"/>
    </source>
</evidence>
<dbReference type="FunFam" id="2.60.40.60:FF:000074">
    <property type="entry name" value="Desmoglein 4"/>
    <property type="match status" value="1"/>
</dbReference>
<feature type="domain" description="Cadherin" evidence="21">
    <location>
        <begin position="254"/>
        <end position="413"/>
    </location>
</feature>
<keyword evidence="23" id="KW-1185">Reference proteome</keyword>
<keyword evidence="10 16" id="KW-0130">Cell adhesion</keyword>
<dbReference type="FunFam" id="2.60.40.60:FF:000068">
    <property type="entry name" value="Desmoglein 1"/>
    <property type="match status" value="1"/>
</dbReference>
<keyword evidence="7 20" id="KW-0732">Signal</keyword>
<dbReference type="FunFam" id="2.60.40.60:FF:000011">
    <property type="entry name" value="Cadherin 1"/>
    <property type="match status" value="1"/>
</dbReference>
<feature type="transmembrane region" description="Helical" evidence="19">
    <location>
        <begin position="642"/>
        <end position="665"/>
    </location>
</feature>
<evidence type="ECO:0000256" key="11">
    <source>
        <dbReference type="ARBA" id="ARBA00022949"/>
    </source>
</evidence>
<dbReference type="FunFam" id="2.60.40.60:FF:000031">
    <property type="entry name" value="Cadherin 3"/>
    <property type="match status" value="1"/>
</dbReference>
<dbReference type="InterPro" id="IPR002126">
    <property type="entry name" value="Cadherin-like_dom"/>
</dbReference>
<sequence length="1166" mass="125292">MIRVCWPVFVLLLFALQAVAVVRANFEDNLVRKRREWIPPPKQIPENVDWTNMEYVAKIHSDFDDNKGNIFYSLEGIGANQYPFHVFVVHPKTGFIRVTQILDRELIDTYNLSGVAKYNNGNLAEKNIDIRFKVTDENDNPPIFGVISPGQVDELSPVGTSVMNIVATDADEPGNKNSLIAYSIINQNPPNDMFSITRNGTICVNKANLDREALDLYTLTVKAQDLNGEVGGHSATTTVVINIQDVNDNPPILEKEQYEGNIMENTQGVEVMRLKANDRDMEGTDNWDAVYDIVKGNEAGYFSIRTDPVTNEGILMLDKAVDYEDVKNLELGIAVRNKAPPYSGHWTSTGGSIGEGRGGGGGGGGGGGSWALGGGGGTASGAAGGSSSWQSVTPVKTYPVKINVTNQPEGPRFDPKVKAFPISEGGQTFNIKDVIGRYPAIDGDTGKPAENVRYAKGLDPDNWLTIDPKTAEIRLNKMPDRESKFLVNGTYTAKVLCISDDMPDKTATGTIAIQVEDFNDHCPTLTSNVQSMCTTDDAVIVNAVDEDTYPNGPPFDFAIIPEGTQGKWQVEHLNDTAAILRAQEPLWPGYYEVEFLVKDEQGESCPEPQKVKVQVCTCEKGVMCGQRGANGQSSKKSELGPAGIGLLLLGLLLLLLIPLLLLFCLCGDGAALPGNFTEMPFDTKSHLINYHTEGQGENTEVPLLTMPTQADADMVNAGMGMNRRISGMVPIECLDFRKSVTSIDGMNRAVYQGLASEHGEGLWGTMNRKRGSGFYQEGVELRESGGIFDSMALPDHLLRNYYTEKTMSGNENLTVKDSLLVYDNEGQGSPAGSVGCCSLLESENDLQFLDDLGPKFKTLAEVCGGKSIPTEVKQVSTSLPSVSINTQTSVSSVVSPPQLPPQPKMQQSVTKTEDIVVKKTSERSQVVNESKVTAKGGITTVKQGMGNQGQMVLLQQQPVYYSTTAMLQPVHYVVQPQVQNTLLVAEAPATNLQGMVLVNGTQTVPAQGIMLQGQTVISSGQAHGPGMVLAENSRVQGAASNLIHSGKLSGSQTMHLMEGKVPAGSLKTLKGSQTGLLQGGTLQAGGLSGSQRALVVGGSASNEGQLVQEAGSLSQMSSLPGSQKVLCNMSSMLPGSHSNVMGSSSTTISTTPTYHKVVMQETRETF</sequence>
<feature type="signal peptide" evidence="20">
    <location>
        <begin position="1"/>
        <end position="24"/>
    </location>
</feature>
<feature type="domain" description="Cadherin" evidence="21">
    <location>
        <begin position="151"/>
        <end position="253"/>
    </location>
</feature>
<dbReference type="PROSITE" id="PS50268">
    <property type="entry name" value="CADHERIN_2"/>
    <property type="match status" value="4"/>
</dbReference>
<feature type="region of interest" description="Disordered" evidence="18">
    <location>
        <begin position="348"/>
        <end position="390"/>
    </location>
</feature>
<dbReference type="EMBL" id="JAUPFM010000012">
    <property type="protein sequence ID" value="KAK2836046.1"/>
    <property type="molecule type" value="Genomic_DNA"/>
</dbReference>
<dbReference type="GO" id="GO:0005886">
    <property type="term" value="C:plasma membrane"/>
    <property type="evidence" value="ECO:0007669"/>
    <property type="project" value="UniProtKB-SubCell"/>
</dbReference>
<keyword evidence="5 16" id="KW-0812">Transmembrane</keyword>
<keyword evidence="13 19" id="KW-0472">Membrane</keyword>
<feature type="chain" id="PRO_5041692803" description="Cadherin domain-containing protein" evidence="20">
    <location>
        <begin position="25"/>
        <end position="1166"/>
    </location>
</feature>
<keyword evidence="11" id="KW-0965">Cell junction</keyword>
<evidence type="ECO:0000259" key="21">
    <source>
        <dbReference type="PROSITE" id="PS50268"/>
    </source>
</evidence>
<dbReference type="PROSITE" id="PS00232">
    <property type="entry name" value="CADHERIN_1"/>
    <property type="match status" value="2"/>
</dbReference>
<evidence type="ECO:0000256" key="16">
    <source>
        <dbReference type="RuleBase" id="RU003318"/>
    </source>
</evidence>
<evidence type="ECO:0000256" key="6">
    <source>
        <dbReference type="ARBA" id="ARBA00022723"/>
    </source>
</evidence>
<keyword evidence="8" id="KW-0677">Repeat</keyword>
<dbReference type="PRINTS" id="PR01818">
    <property type="entry name" value="DESMOCADHERN"/>
</dbReference>
<evidence type="ECO:0000256" key="2">
    <source>
        <dbReference type="ARBA" id="ARBA00004568"/>
    </source>
</evidence>
<comment type="subcellular location">
    <subcellularLocation>
        <location evidence="2">Cell junction</location>
        <location evidence="2">Desmosome</location>
    </subcellularLocation>
    <subcellularLocation>
        <location evidence="1 16">Cell membrane</location>
        <topology evidence="1 16">Single-pass type I membrane protein</topology>
    </subcellularLocation>
</comment>
<evidence type="ECO:0000256" key="7">
    <source>
        <dbReference type="ARBA" id="ARBA00022729"/>
    </source>
</evidence>
<evidence type="ECO:0000256" key="19">
    <source>
        <dbReference type="SAM" id="Phobius"/>
    </source>
</evidence>
<dbReference type="InterPro" id="IPR027397">
    <property type="entry name" value="Catenin-bd_sf"/>
</dbReference>
<dbReference type="GO" id="GO:0060027">
    <property type="term" value="P:convergent extension involved in gastrulation"/>
    <property type="evidence" value="ECO:0007669"/>
    <property type="project" value="UniProtKB-ARBA"/>
</dbReference>
<dbReference type="FunFam" id="2.60.40.60:FF:000019">
    <property type="entry name" value="Cadherin 2"/>
    <property type="match status" value="1"/>
</dbReference>
<evidence type="ECO:0000256" key="13">
    <source>
        <dbReference type="ARBA" id="ARBA00023136"/>
    </source>
</evidence>
<feature type="compositionally biased region" description="Gly residues" evidence="18">
    <location>
        <begin position="351"/>
        <end position="384"/>
    </location>
</feature>
<accession>A0AA88MGC8</accession>
<dbReference type="GO" id="GO:0055113">
    <property type="term" value="P:epiboly involved in gastrulation with mouth forming second"/>
    <property type="evidence" value="ECO:0007669"/>
    <property type="project" value="UniProtKB-ARBA"/>
</dbReference>
<evidence type="ECO:0000256" key="14">
    <source>
        <dbReference type="ARBA" id="ARBA00023180"/>
    </source>
</evidence>
<evidence type="ECO:0000313" key="23">
    <source>
        <dbReference type="Proteomes" id="UP001187415"/>
    </source>
</evidence>
<name>A0AA88MGC8_CHASR</name>
<dbReference type="InterPro" id="IPR020894">
    <property type="entry name" value="Cadherin_CS"/>
</dbReference>
<feature type="domain" description="Cadherin" evidence="21">
    <location>
        <begin position="61"/>
        <end position="144"/>
    </location>
</feature>
<evidence type="ECO:0000256" key="9">
    <source>
        <dbReference type="ARBA" id="ARBA00022837"/>
    </source>
</evidence>
<dbReference type="PANTHER" id="PTHR24025:SF29">
    <property type="entry name" value="DESMOGLEIN-2-LIKE-RELATED"/>
    <property type="match status" value="1"/>
</dbReference>
<dbReference type="InterPro" id="IPR015919">
    <property type="entry name" value="Cadherin-like_sf"/>
</dbReference>
<evidence type="ECO:0000256" key="12">
    <source>
        <dbReference type="ARBA" id="ARBA00022989"/>
    </source>
</evidence>
<dbReference type="GO" id="GO:0007156">
    <property type="term" value="P:homophilic cell adhesion via plasma membrane adhesion molecules"/>
    <property type="evidence" value="ECO:0007669"/>
    <property type="project" value="InterPro"/>
</dbReference>
<dbReference type="PANTHER" id="PTHR24025">
    <property type="entry name" value="DESMOGLEIN FAMILY MEMBER"/>
    <property type="match status" value="1"/>
</dbReference>
<feature type="domain" description="Cadherin" evidence="21">
    <location>
        <begin position="414"/>
        <end position="525"/>
    </location>
</feature>
<evidence type="ECO:0000256" key="15">
    <source>
        <dbReference type="PROSITE-ProRule" id="PRU00043"/>
    </source>
</evidence>
<dbReference type="Proteomes" id="UP001187415">
    <property type="component" value="Unassembled WGS sequence"/>
</dbReference>
<dbReference type="InterPro" id="IPR000233">
    <property type="entry name" value="Cadherin_Y-type_LIR"/>
</dbReference>
<feature type="region of interest" description="Disordered" evidence="18">
    <location>
        <begin position="891"/>
        <end position="910"/>
    </location>
</feature>
<dbReference type="GO" id="GO:0045216">
    <property type="term" value="P:cell-cell junction organization"/>
    <property type="evidence" value="ECO:0007669"/>
    <property type="project" value="UniProtKB-ARBA"/>
</dbReference>
<dbReference type="GO" id="GO:0030057">
    <property type="term" value="C:desmosome"/>
    <property type="evidence" value="ECO:0007669"/>
    <property type="project" value="UniProtKB-SubCell"/>
</dbReference>
<dbReference type="InterPro" id="IPR009122">
    <property type="entry name" value="Desmosomal_cadherin"/>
</dbReference>
<dbReference type="GO" id="GO:0005509">
    <property type="term" value="F:calcium ion binding"/>
    <property type="evidence" value="ECO:0007669"/>
    <property type="project" value="UniProtKB-UniRule"/>
</dbReference>